<evidence type="ECO:0000256" key="5">
    <source>
        <dbReference type="ARBA" id="ARBA00022884"/>
    </source>
</evidence>
<dbReference type="FunFam" id="3.40.50.150:FF:000093">
    <property type="entry name" value="mRNA cap guanine-N7 methyltransferase"/>
    <property type="match status" value="1"/>
</dbReference>
<dbReference type="EC" id="2.1.1.56" evidence="1"/>
<dbReference type="InterPro" id="IPR004971">
    <property type="entry name" value="mRNA_G-N7_MeTrfase_dom"/>
</dbReference>
<evidence type="ECO:0000313" key="11">
    <source>
        <dbReference type="Proteomes" id="UP000438429"/>
    </source>
</evidence>
<proteinExistence type="predicted"/>
<evidence type="ECO:0000259" key="9">
    <source>
        <dbReference type="PROSITE" id="PS51562"/>
    </source>
</evidence>
<comment type="catalytic activity">
    <reaction evidence="7">
        <text>a 5'-end (5'-triphosphoguanosine)-ribonucleoside in mRNA + S-adenosyl-L-methionine = a 5'-end (N(7)-methyl 5'-triphosphoguanosine)-ribonucleoside in mRNA + S-adenosyl-L-homocysteine</text>
        <dbReference type="Rhea" id="RHEA:67008"/>
        <dbReference type="Rhea" id="RHEA-COMP:17166"/>
        <dbReference type="Rhea" id="RHEA-COMP:17167"/>
        <dbReference type="ChEBI" id="CHEBI:57856"/>
        <dbReference type="ChEBI" id="CHEBI:59789"/>
        <dbReference type="ChEBI" id="CHEBI:156461"/>
        <dbReference type="ChEBI" id="CHEBI:167617"/>
        <dbReference type="EC" id="2.1.1.56"/>
    </reaction>
</comment>
<dbReference type="Proteomes" id="UP000438429">
    <property type="component" value="Unassembled WGS sequence"/>
</dbReference>
<feature type="compositionally biased region" description="Pro residues" evidence="8">
    <location>
        <begin position="774"/>
        <end position="796"/>
    </location>
</feature>
<reference evidence="10 11" key="1">
    <citation type="submission" date="2019-06" db="EMBL/GenBank/DDBJ databases">
        <title>Draft genomes of female and male turbot (Scophthalmus maximus).</title>
        <authorList>
            <person name="Xu H."/>
            <person name="Xu X.-W."/>
            <person name="Shao C."/>
            <person name="Chen S."/>
        </authorList>
    </citation>
    <scope>NUCLEOTIDE SEQUENCE [LARGE SCALE GENOMIC DNA]</scope>
    <source>
        <strain evidence="10">Ysfricsl-2016a</strain>
        <tissue evidence="10">Blood</tissue>
    </source>
</reference>
<dbReference type="GO" id="GO:0005634">
    <property type="term" value="C:nucleus"/>
    <property type="evidence" value="ECO:0007669"/>
    <property type="project" value="TreeGrafter"/>
</dbReference>
<evidence type="ECO:0000256" key="6">
    <source>
        <dbReference type="ARBA" id="ARBA00023042"/>
    </source>
</evidence>
<evidence type="ECO:0000256" key="3">
    <source>
        <dbReference type="ARBA" id="ARBA00022679"/>
    </source>
</evidence>
<feature type="region of interest" description="Disordered" evidence="8">
    <location>
        <begin position="767"/>
        <end position="804"/>
    </location>
</feature>
<dbReference type="SUPFAM" id="SSF53335">
    <property type="entry name" value="S-adenosyl-L-methionine-dependent methyltransferases"/>
    <property type="match status" value="1"/>
</dbReference>
<organism evidence="10 11">
    <name type="scientific">Scophthalmus maximus</name>
    <name type="common">Turbot</name>
    <name type="synonym">Psetta maxima</name>
    <dbReference type="NCBI Taxonomy" id="52904"/>
    <lineage>
        <taxon>Eukaryota</taxon>
        <taxon>Metazoa</taxon>
        <taxon>Chordata</taxon>
        <taxon>Craniata</taxon>
        <taxon>Vertebrata</taxon>
        <taxon>Euteleostomi</taxon>
        <taxon>Actinopterygii</taxon>
        <taxon>Neopterygii</taxon>
        <taxon>Teleostei</taxon>
        <taxon>Neoteleostei</taxon>
        <taxon>Acanthomorphata</taxon>
        <taxon>Carangaria</taxon>
        <taxon>Pleuronectiformes</taxon>
        <taxon>Pleuronectoidei</taxon>
        <taxon>Scophthalmidae</taxon>
        <taxon>Scophthalmus</taxon>
    </lineage>
</organism>
<feature type="region of interest" description="Disordered" evidence="8">
    <location>
        <begin position="632"/>
        <end position="738"/>
    </location>
</feature>
<dbReference type="PANTHER" id="PTHR12189">
    <property type="entry name" value="MRNA GUANINE-7- METHYLTRANSFERASE"/>
    <property type="match status" value="1"/>
</dbReference>
<name>A0A6A4RYA3_SCOMX</name>
<dbReference type="InterPro" id="IPR029063">
    <property type="entry name" value="SAM-dependent_MTases_sf"/>
</dbReference>
<evidence type="ECO:0000256" key="7">
    <source>
        <dbReference type="ARBA" id="ARBA00044712"/>
    </source>
</evidence>
<accession>A0A6A4RYA3</accession>
<dbReference type="AlphaFoldDB" id="A0A6A4RYA3"/>
<evidence type="ECO:0000313" key="10">
    <source>
        <dbReference type="EMBL" id="KAF0024122.1"/>
    </source>
</evidence>
<feature type="region of interest" description="Disordered" evidence="8">
    <location>
        <begin position="1"/>
        <end position="28"/>
    </location>
</feature>
<feature type="compositionally biased region" description="Basic and acidic residues" evidence="8">
    <location>
        <begin position="1"/>
        <end position="13"/>
    </location>
</feature>
<dbReference type="GO" id="GO:0003723">
    <property type="term" value="F:RNA binding"/>
    <property type="evidence" value="ECO:0007669"/>
    <property type="project" value="UniProtKB-KW"/>
</dbReference>
<protein>
    <recommendedName>
        <fullName evidence="1">mRNA (guanine-N(7))-methyltransferase</fullName>
        <ecNumber evidence="1">2.1.1.56</ecNumber>
    </recommendedName>
</protein>
<dbReference type="GO" id="GO:0004482">
    <property type="term" value="F:mRNA 5'-cap (guanine-N7-)-methyltransferase activity"/>
    <property type="evidence" value="ECO:0007669"/>
    <property type="project" value="UniProtKB-EC"/>
</dbReference>
<keyword evidence="4" id="KW-0949">S-adenosyl-L-methionine</keyword>
<dbReference type="InterPro" id="IPR039753">
    <property type="entry name" value="RG7MT1"/>
</dbReference>
<keyword evidence="6" id="KW-0507">mRNA processing</keyword>
<keyword evidence="2" id="KW-0489">Methyltransferase</keyword>
<dbReference type="PANTHER" id="PTHR12189:SF2">
    <property type="entry name" value="MRNA CAP GUANINE-N7 METHYLTRANSFERASE"/>
    <property type="match status" value="1"/>
</dbReference>
<evidence type="ECO:0000256" key="4">
    <source>
        <dbReference type="ARBA" id="ARBA00022691"/>
    </source>
</evidence>
<dbReference type="Gene3D" id="3.10.20.90">
    <property type="entry name" value="Phosphatidylinositol 3-kinase Catalytic Subunit, Chain A, domain 1"/>
    <property type="match status" value="1"/>
</dbReference>
<dbReference type="Gene3D" id="3.40.50.150">
    <property type="entry name" value="Vaccinia Virus protein VP39"/>
    <property type="match status" value="1"/>
</dbReference>
<keyword evidence="3" id="KW-0808">Transferase</keyword>
<keyword evidence="5" id="KW-0694">RNA-binding</keyword>
<sequence>MGRKEEQEERLKEEEEEEEEERRNWEGKGRVGEWRTKTSLHPLRNCRSRIFFMRNFNNWLKSVLIGEILEQVRGAGHQQVSVLDLGCGKGGDLLKWRRGGINHLVCADIAGVSVEQCKSRYEEMKRRSHAHEKIFKAQFITADCSKELLAEKLDDPELQFDVCSCQFVFHYSFESEVKADTMLRNACERLKPGGFFIGTTPDAFELVKRLEASDSLSFGNEVFKVLFQSKGSYPLFGCQYHFSLEDVVDVPEFLVYFPLLEHLAKRYNMRLVMKQRFCEFSEEKLKKETHRSLMLKMTALEPFPCEDGGRQDEFSHAEEHCSRAGVKLPVEMTRCRSGEDSGGEHKSITMIIKTFILVLILTAQKAAQSAPESKADIVRKIAEASANASAAADKAAEAAAAAALATTAETAKAAAADATEAAAAAARALAAIQKALSEAQSPTSEDSPLMQLLVIALQKAAEMAAATATKAEEAAQATTDAATANTTETSIAKTTEAAETAREATLIAKAAAAAGQAAAAAANAASIISGVTSQNFTTTAAPPTTGGSVRTGPDDQWQLVRLQRVGRSVSWLLNKECPTCRKKLVSRRSLRRDSNFDALISKIYPSREEYEAHQRRVLDRLNRLHNTEALSSSIEEGLRQQARYRSERSHRAKKPQESDNTTFSGGEDNGDARSHLSHDSAPSQAPHPPCGQTPLEAGPSRKRPRASDDGGSGPEAADSGSPTPPQLRRHKEGPGSEIELTLNGSLTLELVNEKFWKVRKPLELYYAPTKEQQQPPPALPPPPPHKSPPPPPPPPQREGRVKMDDDASFLTVVVHLYLFTV</sequence>
<evidence type="ECO:0000256" key="1">
    <source>
        <dbReference type="ARBA" id="ARBA00011926"/>
    </source>
</evidence>
<evidence type="ECO:0000256" key="2">
    <source>
        <dbReference type="ARBA" id="ARBA00022603"/>
    </source>
</evidence>
<comment type="caution">
    <text evidence="10">The sequence shown here is derived from an EMBL/GenBank/DDBJ whole genome shotgun (WGS) entry which is preliminary data.</text>
</comment>
<keyword evidence="6" id="KW-0506">mRNA capping</keyword>
<dbReference type="CDD" id="cd02440">
    <property type="entry name" value="AdoMet_MTases"/>
    <property type="match status" value="1"/>
</dbReference>
<dbReference type="EMBL" id="VEVO01000021">
    <property type="protein sequence ID" value="KAF0024122.1"/>
    <property type="molecule type" value="Genomic_DNA"/>
</dbReference>
<evidence type="ECO:0000256" key="8">
    <source>
        <dbReference type="SAM" id="MobiDB-lite"/>
    </source>
</evidence>
<feature type="compositionally biased region" description="Basic and acidic residues" evidence="8">
    <location>
        <begin position="644"/>
        <end position="657"/>
    </location>
</feature>
<dbReference type="Pfam" id="PF03291">
    <property type="entry name" value="mRNA_G-N7_MeTrfase"/>
    <property type="match status" value="1"/>
</dbReference>
<gene>
    <name evidence="10" type="ORF">F2P81_022924</name>
</gene>
<dbReference type="PROSITE" id="PS51562">
    <property type="entry name" value="RNA_CAP0_MT"/>
    <property type="match status" value="1"/>
</dbReference>
<feature type="domain" description="MRNA cap 0 methyltransferase" evidence="9">
    <location>
        <begin position="48"/>
        <end position="328"/>
    </location>
</feature>